<accession>A0ABZ2N417</accession>
<keyword evidence="2" id="KW-1185">Reference proteome</keyword>
<organism evidence="1 2">
    <name type="scientific">Bacillus kandeliae</name>
    <dbReference type="NCBI Taxonomy" id="3129297"/>
    <lineage>
        <taxon>Bacteria</taxon>
        <taxon>Bacillati</taxon>
        <taxon>Bacillota</taxon>
        <taxon>Bacilli</taxon>
        <taxon>Bacillales</taxon>
        <taxon>Bacillaceae</taxon>
        <taxon>Bacillus</taxon>
    </lineage>
</organism>
<evidence type="ECO:0000313" key="2">
    <source>
        <dbReference type="Proteomes" id="UP001387364"/>
    </source>
</evidence>
<dbReference type="InterPro" id="IPR019076">
    <property type="entry name" value="Spore_lipoprot_YhcN/YlaJ-like"/>
</dbReference>
<dbReference type="Proteomes" id="UP001387364">
    <property type="component" value="Chromosome"/>
</dbReference>
<dbReference type="PROSITE" id="PS51257">
    <property type="entry name" value="PROKAR_LIPOPROTEIN"/>
    <property type="match status" value="1"/>
</dbReference>
<dbReference type="RefSeq" id="WP_338750968.1">
    <property type="nucleotide sequence ID" value="NZ_CP147404.1"/>
</dbReference>
<reference evidence="1 2" key="1">
    <citation type="submission" date="2024-02" db="EMBL/GenBank/DDBJ databases">
        <title>Seven novel Bacillus-like species.</title>
        <authorList>
            <person name="Liu G."/>
        </authorList>
    </citation>
    <scope>NUCLEOTIDE SEQUENCE [LARGE SCALE GENOMIC DNA]</scope>
    <source>
        <strain evidence="1 2">FJAT-52991</strain>
    </source>
</reference>
<protein>
    <submittedName>
        <fullName evidence="1">YhcN/YlaJ family sporulation lipoprotein</fullName>
    </submittedName>
</protein>
<evidence type="ECO:0000313" key="1">
    <source>
        <dbReference type="EMBL" id="WXB92453.1"/>
    </source>
</evidence>
<sequence>MKKPLMMAGLTSIMLLGACTMNDQDNAAGGIYKENGNTINVRNREDLYNPNDRKTSDVELMTDDRSDDFGYVRQQKSPIQGETVSYKNMYTMDRERTADAISKLSVALPEVNDCSVLVTDEEVLIAYDTDAKTKKERTEAAEQVKKTAMTVVPRWYNIYVTDDVGLRRDIENIAPMGADVDGAQDTINRTIKLMTKTSPQGYTNGEMSDRNMK</sequence>
<dbReference type="Pfam" id="PF09580">
    <property type="entry name" value="Spore_YhcN_YlaJ"/>
    <property type="match status" value="1"/>
</dbReference>
<gene>
    <name evidence="1" type="ORF">WDJ61_14630</name>
</gene>
<proteinExistence type="predicted"/>
<name>A0ABZ2N417_9BACI</name>
<dbReference type="EMBL" id="CP147404">
    <property type="protein sequence ID" value="WXB92453.1"/>
    <property type="molecule type" value="Genomic_DNA"/>
</dbReference>
<keyword evidence="1" id="KW-0449">Lipoprotein</keyword>